<comment type="caution">
    <text evidence="1">The sequence shown here is derived from an EMBL/GenBank/DDBJ whole genome shotgun (WGS) entry which is preliminary data.</text>
</comment>
<keyword evidence="2" id="KW-1185">Reference proteome</keyword>
<dbReference type="EMBL" id="BSXS01011675">
    <property type="protein sequence ID" value="GMF01033.1"/>
    <property type="molecule type" value="Genomic_DNA"/>
</dbReference>
<evidence type="ECO:0000313" key="2">
    <source>
        <dbReference type="Proteomes" id="UP001165064"/>
    </source>
</evidence>
<proteinExistence type="predicted"/>
<evidence type="ECO:0000313" key="1">
    <source>
        <dbReference type="EMBL" id="GMF01033.1"/>
    </source>
</evidence>
<reference evidence="1" key="1">
    <citation type="submission" date="2023-04" db="EMBL/GenBank/DDBJ databases">
        <title>Ambrosiozyma monospora NBRC 10751.</title>
        <authorList>
            <person name="Ichikawa N."/>
            <person name="Sato H."/>
            <person name="Tonouchi N."/>
        </authorList>
    </citation>
    <scope>NUCLEOTIDE SEQUENCE</scope>
    <source>
        <strain evidence="1">NBRC 10751</strain>
    </source>
</reference>
<organism evidence="1 2">
    <name type="scientific">Ambrosiozyma monospora</name>
    <name type="common">Yeast</name>
    <name type="synonym">Endomycopsis monosporus</name>
    <dbReference type="NCBI Taxonomy" id="43982"/>
    <lineage>
        <taxon>Eukaryota</taxon>
        <taxon>Fungi</taxon>
        <taxon>Dikarya</taxon>
        <taxon>Ascomycota</taxon>
        <taxon>Saccharomycotina</taxon>
        <taxon>Pichiomycetes</taxon>
        <taxon>Pichiales</taxon>
        <taxon>Pichiaceae</taxon>
        <taxon>Ambrosiozyma</taxon>
    </lineage>
</organism>
<gene>
    <name evidence="1" type="ORF">Amon02_001114900</name>
</gene>
<accession>A0ACB5U4C8</accession>
<dbReference type="Proteomes" id="UP001165064">
    <property type="component" value="Unassembled WGS sequence"/>
</dbReference>
<sequence length="114" mass="11696">MLSERRVIAPHGMNGGDDGERGVNLWVRQVKDQNGDVVAGAEKVVNLGGRATVDVEAGDRVVILTPGGGGYGKKPVGGATAGVGGGVGKKKVNKKFKFTGNGSVALRSQIQLEQ</sequence>
<protein>
    <submittedName>
        <fullName evidence="1">Unnamed protein product</fullName>
    </submittedName>
</protein>
<name>A0ACB5U4C8_AMBMO</name>